<protein>
    <submittedName>
        <fullName evidence="1">LacI family transcriptional regulator</fullName>
    </submittedName>
</protein>
<dbReference type="EMBL" id="VITF01000001">
    <property type="protein sequence ID" value="TWA74557.1"/>
    <property type="molecule type" value="Genomic_DNA"/>
</dbReference>
<dbReference type="RefSeq" id="WP_211101731.1">
    <property type="nucleotide sequence ID" value="NZ_VITF01000001.1"/>
</dbReference>
<sequence>MTATPRKPRSSRSGRATMADVAAAAGVSAMTVSRALRRPDTVSEEVRARVEEASRRLGFVPSRVASALASARTMTVAVLIPSLTNAVFIDLLAGVQETLSPQGYQPLVGITGYGPEAEERVLRTQLAHDPDGVILSGLDHTPGTWDLLRGLTIPVVHTMDLAAEVEHSDCPVQTVGFSQFDAGYAVGAHLAARGRRRIGLIAGQLDPRTRQRCDGWRQALRDAGRHDPALELMVPDATSVGLGAELLERTLATHPDTDALFLCNDDLAQGALFQCARLGIPVPERLAVAGFNDLAGAAWTVPPLTTVATPRRAIGVEAARLLIAGMADRTPKSRENPRRVDLGFRLMVRETT</sequence>
<dbReference type="Gene3D" id="1.10.260.40">
    <property type="entry name" value="lambda repressor-like DNA-binding domains"/>
    <property type="match status" value="1"/>
</dbReference>
<dbReference type="InterPro" id="IPR000843">
    <property type="entry name" value="HTH_LacI"/>
</dbReference>
<dbReference type="GO" id="GO:0000976">
    <property type="term" value="F:transcription cis-regulatory region binding"/>
    <property type="evidence" value="ECO:0007669"/>
    <property type="project" value="TreeGrafter"/>
</dbReference>
<accession>A0A560BPL5</accession>
<evidence type="ECO:0000313" key="2">
    <source>
        <dbReference type="Proteomes" id="UP000316083"/>
    </source>
</evidence>
<dbReference type="Pfam" id="PF00356">
    <property type="entry name" value="LacI"/>
    <property type="match status" value="1"/>
</dbReference>
<comment type="caution">
    <text evidence="1">The sequence shown here is derived from an EMBL/GenBank/DDBJ whole genome shotgun (WGS) entry which is preliminary data.</text>
</comment>
<dbReference type="PROSITE" id="PS50932">
    <property type="entry name" value="HTH_LACI_2"/>
    <property type="match status" value="1"/>
</dbReference>
<dbReference type="Proteomes" id="UP000316083">
    <property type="component" value="Unassembled WGS sequence"/>
</dbReference>
<dbReference type="CDD" id="cd01575">
    <property type="entry name" value="PBP1_GntR"/>
    <property type="match status" value="1"/>
</dbReference>
<name>A0A560BPL5_AZOBR</name>
<dbReference type="InterPro" id="IPR010982">
    <property type="entry name" value="Lambda_DNA-bd_dom_sf"/>
</dbReference>
<evidence type="ECO:0000313" key="1">
    <source>
        <dbReference type="EMBL" id="TWA74557.1"/>
    </source>
</evidence>
<dbReference type="SUPFAM" id="SSF47413">
    <property type="entry name" value="lambda repressor-like DNA-binding domains"/>
    <property type="match status" value="1"/>
</dbReference>
<proteinExistence type="predicted"/>
<dbReference type="PANTHER" id="PTHR30146">
    <property type="entry name" value="LACI-RELATED TRANSCRIPTIONAL REPRESSOR"/>
    <property type="match status" value="1"/>
</dbReference>
<reference evidence="1 2" key="1">
    <citation type="submission" date="2019-06" db="EMBL/GenBank/DDBJ databases">
        <title>Genomic Encyclopedia of Type Strains, Phase IV (KMG-V): Genome sequencing to study the core and pangenomes of soil and plant-associated prokaryotes.</title>
        <authorList>
            <person name="Whitman W."/>
        </authorList>
    </citation>
    <scope>NUCLEOTIDE SEQUENCE [LARGE SCALE GENOMIC DNA]</scope>
    <source>
        <strain evidence="1 2">BR 11796</strain>
    </source>
</reference>
<dbReference type="PROSITE" id="PS00356">
    <property type="entry name" value="HTH_LACI_1"/>
    <property type="match status" value="1"/>
</dbReference>
<dbReference type="InterPro" id="IPR046335">
    <property type="entry name" value="LacI/GalR-like_sensor"/>
</dbReference>
<dbReference type="AlphaFoldDB" id="A0A560BPL5"/>
<dbReference type="Gene3D" id="3.40.50.2300">
    <property type="match status" value="2"/>
</dbReference>
<dbReference type="SUPFAM" id="SSF53822">
    <property type="entry name" value="Periplasmic binding protein-like I"/>
    <property type="match status" value="1"/>
</dbReference>
<organism evidence="1 2">
    <name type="scientific">Azospirillum brasilense</name>
    <dbReference type="NCBI Taxonomy" id="192"/>
    <lineage>
        <taxon>Bacteria</taxon>
        <taxon>Pseudomonadati</taxon>
        <taxon>Pseudomonadota</taxon>
        <taxon>Alphaproteobacteria</taxon>
        <taxon>Rhodospirillales</taxon>
        <taxon>Azospirillaceae</taxon>
        <taxon>Azospirillum</taxon>
    </lineage>
</organism>
<dbReference type="Pfam" id="PF13377">
    <property type="entry name" value="Peripla_BP_3"/>
    <property type="match status" value="1"/>
</dbReference>
<dbReference type="SMART" id="SM00354">
    <property type="entry name" value="HTH_LACI"/>
    <property type="match status" value="1"/>
</dbReference>
<dbReference type="PANTHER" id="PTHR30146:SF33">
    <property type="entry name" value="TRANSCRIPTIONAL REGULATOR"/>
    <property type="match status" value="1"/>
</dbReference>
<gene>
    <name evidence="1" type="ORF">FBZ82_101573</name>
</gene>
<dbReference type="CDD" id="cd01392">
    <property type="entry name" value="HTH_LacI"/>
    <property type="match status" value="1"/>
</dbReference>
<dbReference type="InterPro" id="IPR028082">
    <property type="entry name" value="Peripla_BP_I"/>
</dbReference>
<dbReference type="GO" id="GO:0003700">
    <property type="term" value="F:DNA-binding transcription factor activity"/>
    <property type="evidence" value="ECO:0007669"/>
    <property type="project" value="TreeGrafter"/>
</dbReference>